<dbReference type="AlphaFoldDB" id="A0AAI9Y310"/>
<proteinExistence type="predicted"/>
<gene>
    <name evidence="1" type="ORF">CMEL01_00709</name>
</gene>
<keyword evidence="2" id="KW-1185">Reference proteome</keyword>
<dbReference type="EMBL" id="MLGG01000001">
    <property type="protein sequence ID" value="KAK1468942.1"/>
    <property type="molecule type" value="Genomic_DNA"/>
</dbReference>
<sequence length="68" mass="7401">MKPFLPPPSPTYLGPCDTNDATVFSTIHRLLQAPAGKKVSESLSKQVAEGRNMGIAYGKRKEKGQRTV</sequence>
<name>A0AAI9Y310_9PEZI</name>
<evidence type="ECO:0000313" key="1">
    <source>
        <dbReference type="EMBL" id="KAK1468942.1"/>
    </source>
</evidence>
<reference evidence="1 2" key="1">
    <citation type="submission" date="2016-10" db="EMBL/GenBank/DDBJ databases">
        <title>The genome sequence of Colletotrichum fioriniae PJ7.</title>
        <authorList>
            <person name="Baroncelli R."/>
        </authorList>
    </citation>
    <scope>NUCLEOTIDE SEQUENCE [LARGE SCALE GENOMIC DNA]</scope>
    <source>
        <strain evidence="1">Col 31</strain>
    </source>
</reference>
<comment type="caution">
    <text evidence="1">The sequence shown here is derived from an EMBL/GenBank/DDBJ whole genome shotgun (WGS) entry which is preliminary data.</text>
</comment>
<organism evidence="1 2">
    <name type="scientific">Colletotrichum melonis</name>
    <dbReference type="NCBI Taxonomy" id="1209925"/>
    <lineage>
        <taxon>Eukaryota</taxon>
        <taxon>Fungi</taxon>
        <taxon>Dikarya</taxon>
        <taxon>Ascomycota</taxon>
        <taxon>Pezizomycotina</taxon>
        <taxon>Sordariomycetes</taxon>
        <taxon>Hypocreomycetidae</taxon>
        <taxon>Glomerellales</taxon>
        <taxon>Glomerellaceae</taxon>
        <taxon>Colletotrichum</taxon>
        <taxon>Colletotrichum acutatum species complex</taxon>
    </lineage>
</organism>
<dbReference type="Proteomes" id="UP001239795">
    <property type="component" value="Unassembled WGS sequence"/>
</dbReference>
<evidence type="ECO:0000313" key="2">
    <source>
        <dbReference type="Proteomes" id="UP001239795"/>
    </source>
</evidence>
<accession>A0AAI9Y310</accession>
<protein>
    <submittedName>
        <fullName evidence="1">Uncharacterized protein</fullName>
    </submittedName>
</protein>